<feature type="transmembrane region" description="Helical" evidence="9">
    <location>
        <begin position="67"/>
        <end position="89"/>
    </location>
</feature>
<dbReference type="PANTHER" id="PTHR32195:SF26">
    <property type="entry name" value="TRYPTOPHAN OR TYROSINE TRANSPORTER PROTEIN"/>
    <property type="match status" value="1"/>
</dbReference>
<keyword evidence="11" id="KW-1185">Reference proteome</keyword>
<reference evidence="10 11" key="1">
    <citation type="submission" date="2017-09" db="EMBL/GenBank/DDBJ databases">
        <title>Bacterial strain isolated from the female urinary microbiota.</title>
        <authorList>
            <person name="Thomas-White K."/>
            <person name="Kumar N."/>
            <person name="Forster S."/>
            <person name="Putonti C."/>
            <person name="Lawley T."/>
            <person name="Wolfe A.J."/>
        </authorList>
    </citation>
    <scope>NUCLEOTIDE SEQUENCE [LARGE SCALE GENOMIC DNA]</scope>
    <source>
        <strain evidence="10 11">UMB0680</strain>
    </source>
</reference>
<sequence>MRQRDTAGTAAVSTAEPATTTAATTTSGAEGSLKRVSITFWQGVAMIFGTNIGAGILSLPYGMREGGFTALVIALVLSGFLTTCSMLYVAEVALRTRKPMQLAGLARRYIGQAGSWLVFAGVLVNGYGAMIAYSTGSGEILSNLLGISPTLGSLIFLIPGITVIWFGLHATGRSEQLITTTMLIICLSLVAWTLFGPGIDIANLTYFKPYFIIPIVNLTVFAFLAQYIVPELARGLAEHNPRMLPRAIVTGMVATGTLLALIPLSALGLMGHDGLTPVVTLGWGQQLGPVAYYLANIFAALAMLTSFWALGLTLHTNILDRFNLQESNYRHRAISIAAACLVPFAIGLIGLAGFVSALGYAGAFAGAVMAVVPVLMLTRARRTGDLEPAWQAGWVAHPAIRIAMITVFTGAFVYSLLTIIGLVPNGWT</sequence>
<feature type="transmembrane region" description="Helical" evidence="9">
    <location>
        <begin position="109"/>
        <end position="133"/>
    </location>
</feature>
<proteinExistence type="predicted"/>
<feature type="transmembrane region" description="Helical" evidence="9">
    <location>
        <begin position="399"/>
        <end position="423"/>
    </location>
</feature>
<keyword evidence="2" id="KW-0813">Transport</keyword>
<evidence type="ECO:0000256" key="1">
    <source>
        <dbReference type="ARBA" id="ARBA00004429"/>
    </source>
</evidence>
<feature type="transmembrane region" description="Helical" evidence="9">
    <location>
        <begin position="249"/>
        <end position="270"/>
    </location>
</feature>
<dbReference type="RefSeq" id="WP_102162569.1">
    <property type="nucleotide sequence ID" value="NZ_PNFZ01000006.1"/>
</dbReference>
<keyword evidence="6 9" id="KW-1133">Transmembrane helix</keyword>
<feature type="transmembrane region" description="Helical" evidence="9">
    <location>
        <begin position="333"/>
        <end position="354"/>
    </location>
</feature>
<feature type="transmembrane region" description="Helical" evidence="9">
    <location>
        <begin position="290"/>
        <end position="312"/>
    </location>
</feature>
<dbReference type="AlphaFoldDB" id="A0A2N6PFL9"/>
<evidence type="ECO:0000313" key="10">
    <source>
        <dbReference type="EMBL" id="PMB97486.1"/>
    </source>
</evidence>
<evidence type="ECO:0000256" key="3">
    <source>
        <dbReference type="ARBA" id="ARBA00022475"/>
    </source>
</evidence>
<dbReference type="Pfam" id="PF03222">
    <property type="entry name" value="Trp_Tyr_perm"/>
    <property type="match status" value="1"/>
</dbReference>
<accession>A0A2N6PFL9</accession>
<keyword evidence="7 9" id="KW-0472">Membrane</keyword>
<feature type="transmembrane region" description="Helical" evidence="9">
    <location>
        <begin position="145"/>
        <end position="168"/>
    </location>
</feature>
<protein>
    <submittedName>
        <fullName evidence="10">Amino acid permease</fullName>
    </submittedName>
</protein>
<evidence type="ECO:0000256" key="5">
    <source>
        <dbReference type="ARBA" id="ARBA00022692"/>
    </source>
</evidence>
<organism evidence="10 11">
    <name type="scientific">Brevibacterium luteolum</name>
    <dbReference type="NCBI Taxonomy" id="199591"/>
    <lineage>
        <taxon>Bacteria</taxon>
        <taxon>Bacillati</taxon>
        <taxon>Actinomycetota</taxon>
        <taxon>Actinomycetes</taxon>
        <taxon>Micrococcales</taxon>
        <taxon>Brevibacteriaceae</taxon>
        <taxon>Brevibacterium</taxon>
    </lineage>
</organism>
<dbReference type="Gene3D" id="1.20.1740.10">
    <property type="entry name" value="Amino acid/polyamine transporter I"/>
    <property type="match status" value="1"/>
</dbReference>
<evidence type="ECO:0000256" key="8">
    <source>
        <dbReference type="SAM" id="MobiDB-lite"/>
    </source>
</evidence>
<dbReference type="InterPro" id="IPR018227">
    <property type="entry name" value="Amino_acid_transport_2"/>
</dbReference>
<evidence type="ECO:0000256" key="2">
    <source>
        <dbReference type="ARBA" id="ARBA00022448"/>
    </source>
</evidence>
<feature type="compositionally biased region" description="Low complexity" evidence="8">
    <location>
        <begin position="9"/>
        <end position="26"/>
    </location>
</feature>
<keyword evidence="4" id="KW-0997">Cell inner membrane</keyword>
<evidence type="ECO:0000256" key="7">
    <source>
        <dbReference type="ARBA" id="ARBA00023136"/>
    </source>
</evidence>
<keyword evidence="3" id="KW-1003">Cell membrane</keyword>
<comment type="caution">
    <text evidence="10">The sequence shown here is derived from an EMBL/GenBank/DDBJ whole genome shotgun (WGS) entry which is preliminary data.</text>
</comment>
<dbReference type="PANTHER" id="PTHR32195">
    <property type="entry name" value="OS07G0662800 PROTEIN"/>
    <property type="match status" value="1"/>
</dbReference>
<evidence type="ECO:0000256" key="6">
    <source>
        <dbReference type="ARBA" id="ARBA00022989"/>
    </source>
</evidence>
<dbReference type="OrthoDB" id="2781034at2"/>
<feature type="transmembrane region" description="Helical" evidence="9">
    <location>
        <begin position="180"/>
        <end position="199"/>
    </location>
</feature>
<evidence type="ECO:0000256" key="9">
    <source>
        <dbReference type="SAM" id="Phobius"/>
    </source>
</evidence>
<dbReference type="GO" id="GO:0003333">
    <property type="term" value="P:amino acid transmembrane transport"/>
    <property type="evidence" value="ECO:0007669"/>
    <property type="project" value="InterPro"/>
</dbReference>
<comment type="subcellular location">
    <subcellularLocation>
        <location evidence="1">Cell inner membrane</location>
        <topology evidence="1">Multi-pass membrane protein</topology>
    </subcellularLocation>
</comment>
<feature type="transmembrane region" description="Helical" evidence="9">
    <location>
        <begin position="360"/>
        <end position="378"/>
    </location>
</feature>
<dbReference type="Proteomes" id="UP000235703">
    <property type="component" value="Unassembled WGS sequence"/>
</dbReference>
<feature type="region of interest" description="Disordered" evidence="8">
    <location>
        <begin position="1"/>
        <end position="26"/>
    </location>
</feature>
<feature type="transmembrane region" description="Helical" evidence="9">
    <location>
        <begin position="40"/>
        <end position="61"/>
    </location>
</feature>
<dbReference type="EMBL" id="PNFZ01000006">
    <property type="protein sequence ID" value="PMB97486.1"/>
    <property type="molecule type" value="Genomic_DNA"/>
</dbReference>
<name>A0A2N6PFL9_9MICO</name>
<evidence type="ECO:0000256" key="4">
    <source>
        <dbReference type="ARBA" id="ARBA00022519"/>
    </source>
</evidence>
<keyword evidence="5 9" id="KW-0812">Transmembrane</keyword>
<dbReference type="GO" id="GO:0005886">
    <property type="term" value="C:plasma membrane"/>
    <property type="evidence" value="ECO:0007669"/>
    <property type="project" value="UniProtKB-SubCell"/>
</dbReference>
<evidence type="ECO:0000313" key="11">
    <source>
        <dbReference type="Proteomes" id="UP000235703"/>
    </source>
</evidence>
<gene>
    <name evidence="10" type="ORF">CJ198_10535</name>
</gene>
<feature type="transmembrane region" description="Helical" evidence="9">
    <location>
        <begin position="211"/>
        <end position="229"/>
    </location>
</feature>